<comment type="caution">
    <text evidence="10">The sequence shown here is derived from an EMBL/GenBank/DDBJ whole genome shotgun (WGS) entry which is preliminary data.</text>
</comment>
<protein>
    <recommendedName>
        <fullName evidence="12">NB-ARC domain-containing protein</fullName>
    </recommendedName>
</protein>
<keyword evidence="6" id="KW-0067">ATP-binding</keyword>
<gene>
    <name evidence="10" type="ORF">PVK06_041438</name>
</gene>
<dbReference type="InterPro" id="IPR001611">
    <property type="entry name" value="Leu-rich_rpt"/>
</dbReference>
<keyword evidence="11" id="KW-1185">Reference proteome</keyword>
<evidence type="ECO:0000313" key="10">
    <source>
        <dbReference type="EMBL" id="KAK5786793.1"/>
    </source>
</evidence>
<dbReference type="Gene3D" id="1.10.8.430">
    <property type="entry name" value="Helical domain of apoptotic protease-activating factors"/>
    <property type="match status" value="2"/>
</dbReference>
<dbReference type="InterPro" id="IPR027417">
    <property type="entry name" value="P-loop_NTPase"/>
</dbReference>
<dbReference type="PROSITE" id="PS51450">
    <property type="entry name" value="LRR"/>
    <property type="match status" value="2"/>
</dbReference>
<accession>A0ABR0N924</accession>
<proteinExistence type="inferred from homology"/>
<dbReference type="InterPro" id="IPR002182">
    <property type="entry name" value="NB-ARC"/>
</dbReference>
<dbReference type="InterPro" id="IPR050905">
    <property type="entry name" value="Plant_NBS-LRR"/>
</dbReference>
<dbReference type="Pfam" id="PF23559">
    <property type="entry name" value="WHD_DRP"/>
    <property type="match status" value="1"/>
</dbReference>
<sequence>MEFKKVQVPCLPIEEAINLFLSKVGHDMLPNPTLESYMKLVARECDGLPLAIVTLAGCMRGVIDPRVWENAVDELRGYIRNICNMEDKVHGCLKFSYERLKQRDRECFLYCALYPEDYKIGKNELIEHWMEEGLIDEMESRKSMESSGYSILQNLEENCLLERVERDYKNSVHMHDVVRDMALHITWKRFMVKARMQLKELPNGEEWSGDLEKISLMDNFISIIPQTMKFPKFPKLTTLLLSLNSLKEIPESFFEHFPNLKILDLSYNPFKSLPNSISSLEKLELQALKKLNLRSTAIKEIPQGLEMLVNLRYLNLGCTRRLKEIPTGLLSKLCRLQYLVRHSKLKNTEEVRELNKLEFFEGWFSNVGDLSTFAAQRKMLYAYSILVCPRNNDMYYTVVLNSMKLVKFDGIEINSGDAVVLPYDIGQLHLRWCKGVRSLNDIGLRDATDLKKIVVETCNELEAVFSSKCHLLQTLESLILEHLLNLNVIVGAGVQESSVGTFSSLKVIAIVDCHKIKKLFAADWVLQNLENLNVSNCSKLEEIIAEPEGEGMGTNNDSIKFNFPKLTLILSNLPKLKGICSENAVMVCNSLQAIEIDYCLKVKRIPLYLPQLESPSNTLQEICVYPTNWWESVEWKHPILNVKNVVQPFLKFRNRYEDWFGTRLERTRFQFLIQLDLLKRLKELSISICSFNPNHQIQGKKSFLMAELARPILEVIKFIGRPARKYLKYQRKFTKYVADFKQAQDDLLAKKADIQRQLDDECDHGKIPKQEVERWFKKVDEKLAHAQNVEDKVSKGKSLFRSSMGKLIDETTHALKEVQAEGNFFGRLVVNDPSVAAVKLPTQNLVGHQVSVRDEIYGYLMGDEVGMIGVISKLKDIRSIQKDIVSQLKRALPDHENTTVRAGKLSEILREQGRYALILDDVWSSFPLEDIGINQLTKVNGCIVLTTRSEEVIRSMGCKKVQVACLSMHEAMDLFLSKFGQDEVGQDVSANPTLETFMKLVVGECDGLPLALVTLAASMKGISNPRVWKNVVNELRGYIRNIQDMEERCLAP</sequence>
<dbReference type="Gene3D" id="3.80.10.10">
    <property type="entry name" value="Ribonuclease Inhibitor"/>
    <property type="match status" value="2"/>
</dbReference>
<organism evidence="10 11">
    <name type="scientific">Gossypium arboreum</name>
    <name type="common">Tree cotton</name>
    <name type="synonym">Gossypium nanking</name>
    <dbReference type="NCBI Taxonomy" id="29729"/>
    <lineage>
        <taxon>Eukaryota</taxon>
        <taxon>Viridiplantae</taxon>
        <taxon>Streptophyta</taxon>
        <taxon>Embryophyta</taxon>
        <taxon>Tracheophyta</taxon>
        <taxon>Spermatophyta</taxon>
        <taxon>Magnoliopsida</taxon>
        <taxon>eudicotyledons</taxon>
        <taxon>Gunneridae</taxon>
        <taxon>Pentapetalae</taxon>
        <taxon>rosids</taxon>
        <taxon>malvids</taxon>
        <taxon>Malvales</taxon>
        <taxon>Malvaceae</taxon>
        <taxon>Malvoideae</taxon>
        <taxon>Gossypium</taxon>
    </lineage>
</organism>
<comment type="similarity">
    <text evidence="1">Belongs to the disease resistance NB-LRR family.</text>
</comment>
<evidence type="ECO:0000256" key="2">
    <source>
        <dbReference type="ARBA" id="ARBA00022614"/>
    </source>
</evidence>
<dbReference type="InterPro" id="IPR032675">
    <property type="entry name" value="LRR_dom_sf"/>
</dbReference>
<keyword evidence="2" id="KW-0433">Leucine-rich repeat</keyword>
<dbReference type="Pfam" id="PF00931">
    <property type="entry name" value="NB-ARC"/>
    <property type="match status" value="1"/>
</dbReference>
<evidence type="ECO:0000256" key="5">
    <source>
        <dbReference type="ARBA" id="ARBA00022821"/>
    </source>
</evidence>
<feature type="domain" description="Disease resistance protein winged helix" evidence="9">
    <location>
        <begin position="113"/>
        <end position="182"/>
    </location>
</feature>
<dbReference type="InterPro" id="IPR042197">
    <property type="entry name" value="Apaf_helical"/>
</dbReference>
<evidence type="ECO:0000256" key="3">
    <source>
        <dbReference type="ARBA" id="ARBA00022737"/>
    </source>
</evidence>
<evidence type="ECO:0000256" key="6">
    <source>
        <dbReference type="ARBA" id="ARBA00022840"/>
    </source>
</evidence>
<dbReference type="EMBL" id="JARKNE010000011">
    <property type="protein sequence ID" value="KAK5786793.1"/>
    <property type="molecule type" value="Genomic_DNA"/>
</dbReference>
<dbReference type="Proteomes" id="UP001358586">
    <property type="component" value="Chromosome 11"/>
</dbReference>
<evidence type="ECO:0000256" key="4">
    <source>
        <dbReference type="ARBA" id="ARBA00022741"/>
    </source>
</evidence>
<keyword evidence="3" id="KW-0677">Repeat</keyword>
<evidence type="ECO:0000256" key="1">
    <source>
        <dbReference type="ARBA" id="ARBA00008894"/>
    </source>
</evidence>
<dbReference type="SMART" id="SM00369">
    <property type="entry name" value="LRR_TYP"/>
    <property type="match status" value="4"/>
</dbReference>
<dbReference type="InterPro" id="IPR058922">
    <property type="entry name" value="WHD_DRP"/>
</dbReference>
<dbReference type="InterPro" id="IPR036388">
    <property type="entry name" value="WH-like_DNA-bd_sf"/>
</dbReference>
<evidence type="ECO:0008006" key="12">
    <source>
        <dbReference type="Google" id="ProtNLM"/>
    </source>
</evidence>
<name>A0ABR0N924_GOSAR</name>
<dbReference type="Pfam" id="PF23247">
    <property type="entry name" value="LRR_RPS2"/>
    <property type="match status" value="1"/>
</dbReference>
<dbReference type="PANTHER" id="PTHR33463">
    <property type="entry name" value="NB-ARC DOMAIN-CONTAINING PROTEIN-RELATED"/>
    <property type="match status" value="1"/>
</dbReference>
<evidence type="ECO:0000259" key="8">
    <source>
        <dbReference type="Pfam" id="PF23247"/>
    </source>
</evidence>
<feature type="domain" description="Disease resistance protein At4g27190-like leucine-rich repeats" evidence="8">
    <location>
        <begin position="500"/>
        <end position="605"/>
    </location>
</feature>
<keyword evidence="5" id="KW-0611">Plant defense</keyword>
<dbReference type="Gene3D" id="3.40.50.300">
    <property type="entry name" value="P-loop containing nucleotide triphosphate hydrolases"/>
    <property type="match status" value="1"/>
</dbReference>
<dbReference type="PANTHER" id="PTHR33463:SF217">
    <property type="entry name" value="DISEASE RESISTANCE PROTEIN RPS2-LIKE"/>
    <property type="match status" value="1"/>
</dbReference>
<reference evidence="10 11" key="1">
    <citation type="submission" date="2023-03" db="EMBL/GenBank/DDBJ databases">
        <title>WGS of Gossypium arboreum.</title>
        <authorList>
            <person name="Yu D."/>
        </authorList>
    </citation>
    <scope>NUCLEOTIDE SEQUENCE [LARGE SCALE GENOMIC DNA]</scope>
    <source>
        <tissue evidence="10">Leaf</tissue>
    </source>
</reference>
<feature type="domain" description="NB-ARC" evidence="7">
    <location>
        <begin position="870"/>
        <end position="982"/>
    </location>
</feature>
<evidence type="ECO:0000259" key="9">
    <source>
        <dbReference type="Pfam" id="PF23559"/>
    </source>
</evidence>
<evidence type="ECO:0000313" key="11">
    <source>
        <dbReference type="Proteomes" id="UP001358586"/>
    </source>
</evidence>
<dbReference type="SUPFAM" id="SSF52540">
    <property type="entry name" value="P-loop containing nucleoside triphosphate hydrolases"/>
    <property type="match status" value="2"/>
</dbReference>
<keyword evidence="4" id="KW-0547">Nucleotide-binding</keyword>
<evidence type="ECO:0000259" key="7">
    <source>
        <dbReference type="Pfam" id="PF00931"/>
    </source>
</evidence>
<dbReference type="SUPFAM" id="SSF52058">
    <property type="entry name" value="L domain-like"/>
    <property type="match status" value="1"/>
</dbReference>
<dbReference type="Pfam" id="PF13855">
    <property type="entry name" value="LRR_8"/>
    <property type="match status" value="1"/>
</dbReference>
<dbReference type="InterPro" id="IPR003591">
    <property type="entry name" value="Leu-rich_rpt_typical-subtyp"/>
</dbReference>
<dbReference type="InterPro" id="IPR057135">
    <property type="entry name" value="At4g27190-like_LRR"/>
</dbReference>
<dbReference type="Gene3D" id="1.10.10.10">
    <property type="entry name" value="Winged helix-like DNA-binding domain superfamily/Winged helix DNA-binding domain"/>
    <property type="match status" value="1"/>
</dbReference>